<dbReference type="Gene3D" id="3.40.80.10">
    <property type="entry name" value="Peptidoglycan recognition protein-like"/>
    <property type="match status" value="1"/>
</dbReference>
<dbReference type="PROSITE" id="PS51257">
    <property type="entry name" value="PROKAR_LIPOPROTEIN"/>
    <property type="match status" value="1"/>
</dbReference>
<dbReference type="EC" id="3.5.1.28" evidence="3"/>
<evidence type="ECO:0000256" key="2">
    <source>
        <dbReference type="ARBA" id="ARBA00007553"/>
    </source>
</evidence>
<protein>
    <recommendedName>
        <fullName evidence="3">N-acetylmuramoyl-L-alanine amidase</fullName>
        <ecNumber evidence="3">3.5.1.28</ecNumber>
    </recommendedName>
</protein>
<dbReference type="InterPro" id="IPR051206">
    <property type="entry name" value="NAMLAA_amidase_2"/>
</dbReference>
<evidence type="ECO:0000256" key="1">
    <source>
        <dbReference type="ARBA" id="ARBA00001561"/>
    </source>
</evidence>
<dbReference type="GO" id="GO:0009254">
    <property type="term" value="P:peptidoglycan turnover"/>
    <property type="evidence" value="ECO:0007669"/>
    <property type="project" value="TreeGrafter"/>
</dbReference>
<comment type="similarity">
    <text evidence="2">Belongs to the N-acetylmuramoyl-L-alanine amidase 2 family.</text>
</comment>
<keyword evidence="5" id="KW-0961">Cell wall biogenesis/degradation</keyword>
<dbReference type="Proteomes" id="UP000537862">
    <property type="component" value="Unassembled WGS sequence"/>
</dbReference>
<dbReference type="SUPFAM" id="SSF55846">
    <property type="entry name" value="N-acetylmuramoyl-L-alanine amidase-like"/>
    <property type="match status" value="1"/>
</dbReference>
<name>A0A849P8N0_9BURK</name>
<dbReference type="Pfam" id="PF01471">
    <property type="entry name" value="PG_binding_1"/>
    <property type="match status" value="1"/>
</dbReference>
<feature type="signal peptide" evidence="6">
    <location>
        <begin position="1"/>
        <end position="23"/>
    </location>
</feature>
<keyword evidence="4" id="KW-0378">Hydrolase</keyword>
<dbReference type="SUPFAM" id="SSF47090">
    <property type="entry name" value="PGBD-like"/>
    <property type="match status" value="1"/>
</dbReference>
<dbReference type="InterPro" id="IPR036505">
    <property type="entry name" value="Amidase/PGRP_sf"/>
</dbReference>
<evidence type="ECO:0000256" key="3">
    <source>
        <dbReference type="ARBA" id="ARBA00011901"/>
    </source>
</evidence>
<proteinExistence type="inferred from homology"/>
<gene>
    <name evidence="8" type="ORF">HKX39_06860</name>
</gene>
<dbReference type="SMART" id="SM00644">
    <property type="entry name" value="Ami_2"/>
    <property type="match status" value="1"/>
</dbReference>
<dbReference type="InterPro" id="IPR002477">
    <property type="entry name" value="Peptidoglycan-bd-like"/>
</dbReference>
<keyword evidence="6" id="KW-0732">Signal</keyword>
<dbReference type="GO" id="GO:0071555">
    <property type="term" value="P:cell wall organization"/>
    <property type="evidence" value="ECO:0007669"/>
    <property type="project" value="UniProtKB-KW"/>
</dbReference>
<dbReference type="GO" id="GO:0009253">
    <property type="term" value="P:peptidoglycan catabolic process"/>
    <property type="evidence" value="ECO:0007669"/>
    <property type="project" value="InterPro"/>
</dbReference>
<dbReference type="PANTHER" id="PTHR30417">
    <property type="entry name" value="N-ACETYLMURAMOYL-L-ALANINE AMIDASE AMID"/>
    <property type="match status" value="1"/>
</dbReference>
<dbReference type="RefSeq" id="WP_171680581.1">
    <property type="nucleotide sequence ID" value="NZ_JABGBN010000004.1"/>
</dbReference>
<dbReference type="Pfam" id="PF01510">
    <property type="entry name" value="Amidase_2"/>
    <property type="match status" value="1"/>
</dbReference>
<comment type="caution">
    <text evidence="8">The sequence shown here is derived from an EMBL/GenBank/DDBJ whole genome shotgun (WGS) entry which is preliminary data.</text>
</comment>
<dbReference type="AlphaFoldDB" id="A0A849P8N0"/>
<dbReference type="InterPro" id="IPR002502">
    <property type="entry name" value="Amidase_domain"/>
</dbReference>
<feature type="domain" description="N-acetylmuramoyl-L-alanine amidase" evidence="7">
    <location>
        <begin position="28"/>
        <end position="174"/>
    </location>
</feature>
<dbReference type="EMBL" id="JABGBN010000004">
    <property type="protein sequence ID" value="NOL51888.1"/>
    <property type="molecule type" value="Genomic_DNA"/>
</dbReference>
<dbReference type="CDD" id="cd06583">
    <property type="entry name" value="PGRP"/>
    <property type="match status" value="1"/>
</dbReference>
<evidence type="ECO:0000313" key="9">
    <source>
        <dbReference type="Proteomes" id="UP000537862"/>
    </source>
</evidence>
<reference evidence="8 9" key="1">
    <citation type="submission" date="2020-05" db="EMBL/GenBank/DDBJ databases">
        <authorList>
            <person name="Niu N."/>
        </authorList>
    </citation>
    <scope>NUCLEOTIDE SEQUENCE [LARGE SCALE GENOMIC DNA]</scope>
    <source>
        <strain evidence="8 9">3340-03</strain>
    </source>
</reference>
<dbReference type="Gene3D" id="1.10.101.10">
    <property type="entry name" value="PGBD-like superfamily/PGBD"/>
    <property type="match status" value="1"/>
</dbReference>
<accession>A0A849P8N0</accession>
<organism evidence="8 9">
    <name type="scientific">Pelistega suis</name>
    <dbReference type="NCBI Taxonomy" id="1631957"/>
    <lineage>
        <taxon>Bacteria</taxon>
        <taxon>Pseudomonadati</taxon>
        <taxon>Pseudomonadota</taxon>
        <taxon>Betaproteobacteria</taxon>
        <taxon>Burkholderiales</taxon>
        <taxon>Alcaligenaceae</taxon>
        <taxon>Pelistega</taxon>
    </lineage>
</organism>
<dbReference type="FunFam" id="3.40.80.10:FF:000003">
    <property type="entry name" value="N-acetylmuramoyl-L-alanine amidase"/>
    <property type="match status" value="1"/>
</dbReference>
<evidence type="ECO:0000256" key="6">
    <source>
        <dbReference type="SAM" id="SignalP"/>
    </source>
</evidence>
<feature type="chain" id="PRO_5032322423" description="N-acetylmuramoyl-L-alanine amidase" evidence="6">
    <location>
        <begin position="24"/>
        <end position="268"/>
    </location>
</feature>
<keyword evidence="9" id="KW-1185">Reference proteome</keyword>
<sequence length="268" mass="30565">MINKKWYKYGLIGLVSMVLSACASSVVDERYQAKGQDSRVKYVVIHYTWEDMPNSLRILTEGEVSAHYLISDDEPARVLQLVDETQRAWHAGLSQWKSDVNLNGNSIGIEVVNLGSRQSGQAVPAESSGWQPFTRSQIERLIVLLKDIQARHGIPAENILGHSDIAPQRKVDPGPLFPWQWLAQEGLGRWYDENRVTELMQQYRQTGLPSVLDVQKQLRQIGYMIELTAEMDKQSKNVLRAFQMHYRPSRYDGVLDLETAAILQDLSR</sequence>
<dbReference type="InterPro" id="IPR036365">
    <property type="entry name" value="PGBD-like_sf"/>
</dbReference>
<dbReference type="GO" id="GO:0019867">
    <property type="term" value="C:outer membrane"/>
    <property type="evidence" value="ECO:0007669"/>
    <property type="project" value="TreeGrafter"/>
</dbReference>
<evidence type="ECO:0000256" key="5">
    <source>
        <dbReference type="ARBA" id="ARBA00023316"/>
    </source>
</evidence>
<dbReference type="PANTHER" id="PTHR30417:SF1">
    <property type="entry name" value="N-ACETYLMURAMOYL-L-ALANINE AMIDASE AMID"/>
    <property type="match status" value="1"/>
</dbReference>
<dbReference type="GO" id="GO:0008745">
    <property type="term" value="F:N-acetylmuramoyl-L-alanine amidase activity"/>
    <property type="evidence" value="ECO:0007669"/>
    <property type="project" value="UniProtKB-EC"/>
</dbReference>
<dbReference type="InterPro" id="IPR036366">
    <property type="entry name" value="PGBDSf"/>
</dbReference>
<evidence type="ECO:0000313" key="8">
    <source>
        <dbReference type="EMBL" id="NOL51888.1"/>
    </source>
</evidence>
<evidence type="ECO:0000256" key="4">
    <source>
        <dbReference type="ARBA" id="ARBA00022801"/>
    </source>
</evidence>
<comment type="catalytic activity">
    <reaction evidence="1">
        <text>Hydrolyzes the link between N-acetylmuramoyl residues and L-amino acid residues in certain cell-wall glycopeptides.</text>
        <dbReference type="EC" id="3.5.1.28"/>
    </reaction>
</comment>
<evidence type="ECO:0000259" key="7">
    <source>
        <dbReference type="SMART" id="SM00644"/>
    </source>
</evidence>